<dbReference type="AlphaFoldDB" id="A0A0A9BKQ4"/>
<proteinExistence type="predicted"/>
<protein>
    <submittedName>
        <fullName evidence="1">Uncharacterized protein</fullName>
    </submittedName>
</protein>
<evidence type="ECO:0000313" key="1">
    <source>
        <dbReference type="EMBL" id="JAD59862.1"/>
    </source>
</evidence>
<sequence length="37" mass="4477">MHNSFRNNSYSLFWTSKITILKLPSTKTKLRQYFLDP</sequence>
<accession>A0A0A9BKQ4</accession>
<dbReference type="EMBL" id="GBRH01238033">
    <property type="protein sequence ID" value="JAD59862.1"/>
    <property type="molecule type" value="Transcribed_RNA"/>
</dbReference>
<name>A0A0A9BKQ4_ARUDO</name>
<reference evidence="1" key="2">
    <citation type="journal article" date="2015" name="Data Brief">
        <title>Shoot transcriptome of the giant reed, Arundo donax.</title>
        <authorList>
            <person name="Barrero R.A."/>
            <person name="Guerrero F.D."/>
            <person name="Moolhuijzen P."/>
            <person name="Goolsby J.A."/>
            <person name="Tidwell J."/>
            <person name="Bellgard S.E."/>
            <person name="Bellgard M.I."/>
        </authorList>
    </citation>
    <scope>NUCLEOTIDE SEQUENCE</scope>
    <source>
        <tissue evidence="1">Shoot tissue taken approximately 20 cm above the soil surface</tissue>
    </source>
</reference>
<organism evidence="1">
    <name type="scientific">Arundo donax</name>
    <name type="common">Giant reed</name>
    <name type="synonym">Donax arundinaceus</name>
    <dbReference type="NCBI Taxonomy" id="35708"/>
    <lineage>
        <taxon>Eukaryota</taxon>
        <taxon>Viridiplantae</taxon>
        <taxon>Streptophyta</taxon>
        <taxon>Embryophyta</taxon>
        <taxon>Tracheophyta</taxon>
        <taxon>Spermatophyta</taxon>
        <taxon>Magnoliopsida</taxon>
        <taxon>Liliopsida</taxon>
        <taxon>Poales</taxon>
        <taxon>Poaceae</taxon>
        <taxon>PACMAD clade</taxon>
        <taxon>Arundinoideae</taxon>
        <taxon>Arundineae</taxon>
        <taxon>Arundo</taxon>
    </lineage>
</organism>
<reference evidence="1" key="1">
    <citation type="submission" date="2014-09" db="EMBL/GenBank/DDBJ databases">
        <authorList>
            <person name="Magalhaes I.L.F."/>
            <person name="Oliveira U."/>
            <person name="Santos F.R."/>
            <person name="Vidigal T.H.D.A."/>
            <person name="Brescovit A.D."/>
            <person name="Santos A.J."/>
        </authorList>
    </citation>
    <scope>NUCLEOTIDE SEQUENCE</scope>
    <source>
        <tissue evidence="1">Shoot tissue taken approximately 20 cm above the soil surface</tissue>
    </source>
</reference>